<proteinExistence type="predicted"/>
<keyword evidence="1" id="KW-0812">Transmembrane</keyword>
<keyword evidence="3" id="KW-1185">Reference proteome</keyword>
<reference evidence="2 3" key="1">
    <citation type="journal article" date="2019" name="ACS Chem. Biol.">
        <title>Identification and Mobilization of a Cryptic Antibiotic Biosynthesis Gene Locus from a Human-Pathogenic Nocardia Isolate.</title>
        <authorList>
            <person name="Herisse M."/>
            <person name="Ishida K."/>
            <person name="Porter J.L."/>
            <person name="Howden B."/>
            <person name="Hertweck C."/>
            <person name="Stinear T.P."/>
            <person name="Pidot S.J."/>
        </authorList>
    </citation>
    <scope>NUCLEOTIDE SEQUENCE [LARGE SCALE GENOMIC DNA]</scope>
    <source>
        <strain evidence="2 3">AUSMDU00012717</strain>
    </source>
</reference>
<dbReference type="KEGG" id="nah:F5544_16295"/>
<protein>
    <submittedName>
        <fullName evidence="2">Uncharacterized protein</fullName>
    </submittedName>
</protein>
<feature type="transmembrane region" description="Helical" evidence="1">
    <location>
        <begin position="108"/>
        <end position="129"/>
    </location>
</feature>
<keyword evidence="1" id="KW-1133">Transmembrane helix</keyword>
<gene>
    <name evidence="2" type="ORF">F5544_16295</name>
</gene>
<sequence>MDRRRVFGIARVGGHAFWWVFVVAMMIGGGFTWLGTEARRAGFAGVGRECGWWTSGFVTGVPRRYADYLPNDSINVLTEPATYALIAFGLVVLAAVVEAVLCRRLVAGLVTVAVPLVSGVGIAFAAHGLDASVEFTPILTLVIVLAAVALREVWMRAFAPAVPMPVPGRGGEGESPEGA</sequence>
<accession>A0A6G9YD87</accession>
<organism evidence="2 3">
    <name type="scientific">Nocardia arthritidis</name>
    <dbReference type="NCBI Taxonomy" id="228602"/>
    <lineage>
        <taxon>Bacteria</taxon>
        <taxon>Bacillati</taxon>
        <taxon>Actinomycetota</taxon>
        <taxon>Actinomycetes</taxon>
        <taxon>Mycobacteriales</taxon>
        <taxon>Nocardiaceae</taxon>
        <taxon>Nocardia</taxon>
    </lineage>
</organism>
<keyword evidence="1" id="KW-0472">Membrane</keyword>
<evidence type="ECO:0000313" key="3">
    <source>
        <dbReference type="Proteomes" id="UP000503540"/>
    </source>
</evidence>
<feature type="transmembrane region" description="Helical" evidence="1">
    <location>
        <begin position="135"/>
        <end position="154"/>
    </location>
</feature>
<name>A0A6G9YD87_9NOCA</name>
<feature type="transmembrane region" description="Helical" evidence="1">
    <location>
        <begin position="12"/>
        <end position="34"/>
    </location>
</feature>
<evidence type="ECO:0000313" key="2">
    <source>
        <dbReference type="EMBL" id="QIS11138.1"/>
    </source>
</evidence>
<dbReference type="RefSeq" id="WP_167473997.1">
    <property type="nucleotide sequence ID" value="NZ_CP046172.1"/>
</dbReference>
<dbReference type="Proteomes" id="UP000503540">
    <property type="component" value="Chromosome"/>
</dbReference>
<evidence type="ECO:0000256" key="1">
    <source>
        <dbReference type="SAM" id="Phobius"/>
    </source>
</evidence>
<dbReference type="AlphaFoldDB" id="A0A6G9YD87"/>
<dbReference type="EMBL" id="CP046172">
    <property type="protein sequence ID" value="QIS11138.1"/>
    <property type="molecule type" value="Genomic_DNA"/>
</dbReference>
<feature type="transmembrane region" description="Helical" evidence="1">
    <location>
        <begin position="81"/>
        <end position="101"/>
    </location>
</feature>